<dbReference type="RefSeq" id="WP_090595855.1">
    <property type="nucleotide sequence ID" value="NZ_FNCS01000005.1"/>
</dbReference>
<gene>
    <name evidence="2" type="ORF">SAMN04487974_10565</name>
</gene>
<feature type="transmembrane region" description="Helical" evidence="1">
    <location>
        <begin position="16"/>
        <end position="36"/>
    </location>
</feature>
<keyword evidence="1" id="KW-0472">Membrane</keyword>
<evidence type="ECO:0000313" key="2">
    <source>
        <dbReference type="EMBL" id="SDG64341.1"/>
    </source>
</evidence>
<dbReference type="OrthoDB" id="7945190at2"/>
<proteinExistence type="predicted"/>
<dbReference type="Proteomes" id="UP000199495">
    <property type="component" value="Unassembled WGS sequence"/>
</dbReference>
<name>A0A1G7VXH6_9HYPH</name>
<keyword evidence="1" id="KW-1133">Transmembrane helix</keyword>
<sequence>MAERERFSEEPTQQEIVRWAIAALVCGGLAVFSANVGRFVPTAMINGFHATHHQAASMDQLRTLVVDLRQANGTIAAEYRALMNRFNLLDDDSGEVIRRLAAVENSLPLLIESLPLSTDIDRSLLTASIASAGGEVYAVEGGEIVIRQSPLFDGLVDEATVEQPMPPALAPVEPVGINDSRQPMADLSLIGIAIGPEVDEAGLAGAYDEIVTAAGPLLLGTAPLLGEAGDGTNRILIGPLPDSGSADVLCDRLDRIGIACEPADYQGRAWPL</sequence>
<dbReference type="STRING" id="440168.SAMN04487974_10565"/>
<protein>
    <submittedName>
        <fullName evidence="2">Uncharacterized protein</fullName>
    </submittedName>
</protein>
<dbReference type="AlphaFoldDB" id="A0A1G7VXH6"/>
<dbReference type="EMBL" id="FNCS01000005">
    <property type="protein sequence ID" value="SDG64341.1"/>
    <property type="molecule type" value="Genomic_DNA"/>
</dbReference>
<evidence type="ECO:0000256" key="1">
    <source>
        <dbReference type="SAM" id="Phobius"/>
    </source>
</evidence>
<keyword evidence="1" id="KW-0812">Transmembrane</keyword>
<organism evidence="2 3">
    <name type="scientific">Pelagibacterium luteolum</name>
    <dbReference type="NCBI Taxonomy" id="440168"/>
    <lineage>
        <taxon>Bacteria</taxon>
        <taxon>Pseudomonadati</taxon>
        <taxon>Pseudomonadota</taxon>
        <taxon>Alphaproteobacteria</taxon>
        <taxon>Hyphomicrobiales</taxon>
        <taxon>Devosiaceae</taxon>
        <taxon>Pelagibacterium</taxon>
    </lineage>
</organism>
<keyword evidence="3" id="KW-1185">Reference proteome</keyword>
<accession>A0A1G7VXH6</accession>
<reference evidence="2 3" key="1">
    <citation type="submission" date="2016-10" db="EMBL/GenBank/DDBJ databases">
        <authorList>
            <person name="de Groot N.N."/>
        </authorList>
    </citation>
    <scope>NUCLEOTIDE SEQUENCE [LARGE SCALE GENOMIC DNA]</scope>
    <source>
        <strain evidence="2 3">CGMCC 1.10267</strain>
    </source>
</reference>
<evidence type="ECO:0000313" key="3">
    <source>
        <dbReference type="Proteomes" id="UP000199495"/>
    </source>
</evidence>